<dbReference type="SMART" id="SM00320">
    <property type="entry name" value="WD40"/>
    <property type="match status" value="13"/>
</dbReference>
<dbReference type="SUPFAM" id="SSF117289">
    <property type="entry name" value="Nucleoporin domain"/>
    <property type="match status" value="1"/>
</dbReference>
<feature type="domain" description="Gem-associated protein 5 RBS" evidence="8">
    <location>
        <begin position="1186"/>
        <end position="1326"/>
    </location>
</feature>
<dbReference type="InterPro" id="IPR036322">
    <property type="entry name" value="WD40_repeat_dom_sf"/>
</dbReference>
<dbReference type="EMBL" id="CAUEEQ010018833">
    <property type="protein sequence ID" value="CAJ0941241.1"/>
    <property type="molecule type" value="Genomic_DNA"/>
</dbReference>
<feature type="domain" description="Gem-associated protein 5 first beta-propeller" evidence="5">
    <location>
        <begin position="74"/>
        <end position="219"/>
    </location>
</feature>
<dbReference type="PRINTS" id="PR00320">
    <property type="entry name" value="GPROTEINBRPT"/>
</dbReference>
<dbReference type="InterPro" id="IPR019775">
    <property type="entry name" value="WD40_repeat_CS"/>
</dbReference>
<dbReference type="Gene3D" id="2.130.10.10">
    <property type="entry name" value="YVTN repeat-like/Quinoprotein amine dehydrogenase"/>
    <property type="match status" value="2"/>
</dbReference>
<dbReference type="PANTHER" id="PTHR46362">
    <property type="entry name" value="GEM-ASSOCIATED PROTEIN 5"/>
    <property type="match status" value="1"/>
</dbReference>
<evidence type="ECO:0000256" key="4">
    <source>
        <dbReference type="SAM" id="MobiDB-lite"/>
    </source>
</evidence>
<feature type="repeat" description="WD" evidence="3">
    <location>
        <begin position="56"/>
        <end position="100"/>
    </location>
</feature>
<feature type="compositionally biased region" description="Basic and acidic residues" evidence="4">
    <location>
        <begin position="814"/>
        <end position="824"/>
    </location>
</feature>
<dbReference type="PANTHER" id="PTHR46362:SF1">
    <property type="entry name" value="GEM-ASSOCIATED PROTEIN 5"/>
    <property type="match status" value="1"/>
</dbReference>
<dbReference type="SUPFAM" id="SSF50978">
    <property type="entry name" value="WD40 repeat-like"/>
    <property type="match status" value="2"/>
</dbReference>
<evidence type="ECO:0000259" key="6">
    <source>
        <dbReference type="Pfam" id="PF23774"/>
    </source>
</evidence>
<dbReference type="InterPro" id="IPR056424">
    <property type="entry name" value="Beta-prop_GEMI5_2nd"/>
</dbReference>
<feature type="domain" description="Gem-associated protein 5 RBS" evidence="8">
    <location>
        <begin position="1344"/>
        <end position="1485"/>
    </location>
</feature>
<keyword evidence="10" id="KW-1185">Reference proteome</keyword>
<dbReference type="PROSITE" id="PS50082">
    <property type="entry name" value="WD_REPEATS_2"/>
    <property type="match status" value="4"/>
</dbReference>
<evidence type="ECO:0000313" key="9">
    <source>
        <dbReference type="EMBL" id="CAJ0941241.1"/>
    </source>
</evidence>
<dbReference type="Pfam" id="PF23770">
    <property type="entry name" value="Beta-prop_RIG_1st"/>
    <property type="match status" value="1"/>
</dbReference>
<accession>A0ABN9LJR5</accession>
<dbReference type="InterPro" id="IPR015943">
    <property type="entry name" value="WD40/YVTN_repeat-like_dom_sf"/>
</dbReference>
<gene>
    <name evidence="9" type="ORF">RIMI_LOCUS9184712</name>
</gene>
<comment type="caution">
    <text evidence="9">The sequence shown here is derived from an EMBL/GenBank/DDBJ whole genome shotgun (WGS) entry which is preliminary data.</text>
</comment>
<feature type="domain" description="Gem-associated protein 5 second beta-propeller" evidence="7">
    <location>
        <begin position="389"/>
        <end position="696"/>
    </location>
</feature>
<dbReference type="Pfam" id="PF23775">
    <property type="entry name" value="Beta-prop_RIG_2nd"/>
    <property type="match status" value="1"/>
</dbReference>
<reference evidence="9" key="1">
    <citation type="submission" date="2023-07" db="EMBL/GenBank/DDBJ databases">
        <authorList>
            <person name="Stuckert A."/>
        </authorList>
    </citation>
    <scope>NUCLEOTIDE SEQUENCE</scope>
</reference>
<keyword evidence="1 3" id="KW-0853">WD repeat</keyword>
<dbReference type="InterPro" id="IPR020472">
    <property type="entry name" value="WD40_PAC1"/>
</dbReference>
<dbReference type="InterPro" id="IPR056432">
    <property type="entry name" value="Beta-prop_GEMI5_1st"/>
</dbReference>
<dbReference type="PROSITE" id="PS00678">
    <property type="entry name" value="WD_REPEATS_1"/>
    <property type="match status" value="2"/>
</dbReference>
<feature type="compositionally biased region" description="Basic and acidic residues" evidence="4">
    <location>
        <begin position="880"/>
        <end position="890"/>
    </location>
</feature>
<evidence type="ECO:0000259" key="7">
    <source>
        <dbReference type="Pfam" id="PF23775"/>
    </source>
</evidence>
<dbReference type="InterPro" id="IPR052640">
    <property type="entry name" value="Gemin-5"/>
</dbReference>
<feature type="compositionally biased region" description="Basic and acidic residues" evidence="4">
    <location>
        <begin position="853"/>
        <end position="866"/>
    </location>
</feature>
<dbReference type="Proteomes" id="UP001176940">
    <property type="component" value="Unassembled WGS sequence"/>
</dbReference>
<dbReference type="InterPro" id="IPR001680">
    <property type="entry name" value="WD40_rpt"/>
</dbReference>
<protein>
    <recommendedName>
        <fullName evidence="11">Gem-associated protein 5</fullName>
    </recommendedName>
</protein>
<dbReference type="InterPro" id="IPR056421">
    <property type="entry name" value="TPR_GEMI5"/>
</dbReference>
<dbReference type="PROSITE" id="PS50294">
    <property type="entry name" value="WD_REPEATS_REGION"/>
    <property type="match status" value="2"/>
</dbReference>
<feature type="domain" description="Gem-associated protein 5 TPR" evidence="6">
    <location>
        <begin position="920"/>
        <end position="1128"/>
    </location>
</feature>
<proteinExistence type="predicted"/>
<feature type="region of interest" description="Disordered" evidence="4">
    <location>
        <begin position="1382"/>
        <end position="1423"/>
    </location>
</feature>
<feature type="repeat" description="WD" evidence="3">
    <location>
        <begin position="237"/>
        <end position="260"/>
    </location>
</feature>
<dbReference type="InterPro" id="IPR056420">
    <property type="entry name" value="GEMI5_RBS"/>
</dbReference>
<name>A0ABN9LJR5_9NEOB</name>
<feature type="region of interest" description="Disordered" evidence="4">
    <location>
        <begin position="210"/>
        <end position="230"/>
    </location>
</feature>
<evidence type="ECO:0000259" key="5">
    <source>
        <dbReference type="Pfam" id="PF23770"/>
    </source>
</evidence>
<feature type="repeat" description="WD" evidence="3">
    <location>
        <begin position="673"/>
        <end position="715"/>
    </location>
</feature>
<feature type="compositionally biased region" description="Basic residues" evidence="4">
    <location>
        <begin position="761"/>
        <end position="773"/>
    </location>
</feature>
<feature type="region of interest" description="Disordered" evidence="4">
    <location>
        <begin position="761"/>
        <end position="890"/>
    </location>
</feature>
<dbReference type="Pfam" id="PF23777">
    <property type="entry name" value="GEMI5_RBS"/>
    <property type="match status" value="2"/>
</dbReference>
<keyword evidence="2" id="KW-0677">Repeat</keyword>
<evidence type="ECO:0000256" key="2">
    <source>
        <dbReference type="ARBA" id="ARBA00022737"/>
    </source>
</evidence>
<evidence type="ECO:0008006" key="11">
    <source>
        <dbReference type="Google" id="ProtNLM"/>
    </source>
</evidence>
<evidence type="ECO:0000256" key="3">
    <source>
        <dbReference type="PROSITE-ProRule" id="PRU00221"/>
    </source>
</evidence>
<feature type="compositionally biased region" description="Polar residues" evidence="4">
    <location>
        <begin position="1400"/>
        <end position="1409"/>
    </location>
</feature>
<evidence type="ECO:0000313" key="10">
    <source>
        <dbReference type="Proteomes" id="UP001176940"/>
    </source>
</evidence>
<dbReference type="Pfam" id="PF00400">
    <property type="entry name" value="WD40"/>
    <property type="match status" value="1"/>
</dbReference>
<organism evidence="9 10">
    <name type="scientific">Ranitomeya imitator</name>
    <name type="common">mimic poison frog</name>
    <dbReference type="NCBI Taxonomy" id="111125"/>
    <lineage>
        <taxon>Eukaryota</taxon>
        <taxon>Metazoa</taxon>
        <taxon>Chordata</taxon>
        <taxon>Craniata</taxon>
        <taxon>Vertebrata</taxon>
        <taxon>Euteleostomi</taxon>
        <taxon>Amphibia</taxon>
        <taxon>Batrachia</taxon>
        <taxon>Anura</taxon>
        <taxon>Neobatrachia</taxon>
        <taxon>Hyloidea</taxon>
        <taxon>Dendrobatidae</taxon>
        <taxon>Dendrobatinae</taxon>
        <taxon>Ranitomeya</taxon>
    </lineage>
</organism>
<feature type="repeat" description="WD" evidence="3">
    <location>
        <begin position="630"/>
        <end position="672"/>
    </location>
</feature>
<evidence type="ECO:0000256" key="1">
    <source>
        <dbReference type="ARBA" id="ARBA00022574"/>
    </source>
</evidence>
<evidence type="ECO:0000259" key="8">
    <source>
        <dbReference type="Pfam" id="PF23777"/>
    </source>
</evidence>
<dbReference type="Pfam" id="PF23774">
    <property type="entry name" value="TPR_GEMI5"/>
    <property type="match status" value="1"/>
</dbReference>
<sequence length="1509" mass="167124">MGDTRMGDPDRILSASPNWYCSRSSDAAGGLFGFAARNSVYLLRISPQEPGFYGELVGHTERVSGFAFSQYSGQSHLCASSSDDGSVKVWDTQTKSLVTEHKLHRNTISALHWSPLVKYLLVTGDEKGIVVCFWCNRNDGQQFFPEPRTIFCLSCAPHQEDLLAIGYKDGMIVIIDLSRRGDVTHRLRGHDDEIHCLAWCPHPGEEDLYQKQEETQGEEPNATNGDLLPESENKGCYLASGSKDQTIRIWSSSTGKGVTTLKLPYLKRRGGGMDPTVKERLWLTVHWPHGHPTQIVSSCFGGELLLWDLTRSGKQKWSLLGSSEGQNHSRIVFNLCSLVTEEGKELLLSTSMDRDVKCWDLGSLSCCWSLSSLGGFVYSLAFSPVASGCLAVGVGDGMIRVWNSLSVVNTYDVKTLWQGIRSKVTALSWHPTKEATLAFGTDDGKVGIYDVFSTKPPQISSTYHKKTVYSMSWGPPLPPFSFGAEGDRPPFTLYSCGGEGIIFQHNPWKLTMEAQDINKLIRDTNDIKHKLPPHTELSWKPDCEHLAIGNEDGSVEIFRAPHLQLICTIQQHHKIVNALRWHHDHCEDPTLSFLLASGSNNAVIYVHNLKGVLENSAEDPVTITDPFRTLSGHTSKITSLSWSPHHDARLVSASYDGTSQVWDVLQEEPISNYRGHKGRLLCVQWSPVDGDMVWTGADDFCLHNWSISKQEHSRPPKGVRPMFVKDEVNFPRQFRPQVTAAAACKSITLVRSPLTWKKKRTLQVKSKAKKKKKTENISQEVVGEVASREPESPSSPAQNGTSDQEDNGACPEIVPDKTAPREAAADPPPVSEASPLPIVEQRSPSPMIRRTAPRKEQPKEKGDLQSRKKKSRSLLPISTSKDHRSKEEQHRDCVNLAAVLCASGESSMGRSSLNDLSSHLGLYSDRASLHRLMEEEGKAHLESGHSELQHQISLWKGDLKGALQLAAERGELTDQLLALAPVAGYKVWVWTVEAYVKQLCFQEQYVKAATHLLSINKVYEAVQLLKGNHLHREAIAVAKSRLQPDDPILRDLYTSWATVLEQDGHYSMAAKCFLGASSPYDAAKVLAKKGDLLSLSTAAELALISGEKTLAASFALRCAQEHIAAKNWVGAQTSLKQHPTLMGHGLVFCTSELLFTHVEDKTPVDWKTQTTPCLHDWVGHGSEEPFITKLTGLWQVEYGLCSEDQYNEVCQQLRTSDTPPTTANTSPKQLLLHIAHEVALSALSYLSKSWDEMAAALLRALSRCHHAGQFTLMQEISKLLIPKGCDELRGNLSPENKESVAACDSVQAFLAYIKLYETWWSQSEVKMEISSGEGADLAAPGEEDSPEILCDFGVLLSDLHVGFQNAQREIADVQQALREMIQQHQRNRQIHDSSLELDQDSNPTSSSETGPDDKSQTSNPNPVSLTELMKKLSTANHKLADFPEYLKVLPFPDVLESCLVILHLPSSKKTPSVHGQAMSLLQLHGSRSPDHQKVASKLISSLQGPQLKD</sequence>